<dbReference type="FunCoup" id="A0A1S3F2I2">
    <property type="interactions" value="493"/>
</dbReference>
<name>A0A1S3F2I2_DIPOR</name>
<dbReference type="InterPro" id="IPR050345">
    <property type="entry name" value="Aliph_Amidase/BUP"/>
</dbReference>
<dbReference type="PANTHER" id="PTHR43674:SF2">
    <property type="entry name" value="BETA-UREIDOPROPIONASE"/>
    <property type="match status" value="1"/>
</dbReference>
<dbReference type="Gene3D" id="3.60.110.10">
    <property type="entry name" value="Carbon-nitrogen hydrolase"/>
    <property type="match status" value="1"/>
</dbReference>
<keyword evidence="1" id="KW-0378">Hydrolase</keyword>
<evidence type="ECO:0000259" key="2">
    <source>
        <dbReference type="PROSITE" id="PS50263"/>
    </source>
</evidence>
<dbReference type="CTD" id="51733"/>
<organism evidence="3 4">
    <name type="scientific">Dipodomys ordii</name>
    <name type="common">Ord's kangaroo rat</name>
    <dbReference type="NCBI Taxonomy" id="10020"/>
    <lineage>
        <taxon>Eukaryota</taxon>
        <taxon>Metazoa</taxon>
        <taxon>Chordata</taxon>
        <taxon>Craniata</taxon>
        <taxon>Vertebrata</taxon>
        <taxon>Euteleostomi</taxon>
        <taxon>Mammalia</taxon>
        <taxon>Eutheria</taxon>
        <taxon>Euarchontoglires</taxon>
        <taxon>Glires</taxon>
        <taxon>Rodentia</taxon>
        <taxon>Castorimorpha</taxon>
        <taxon>Heteromyidae</taxon>
        <taxon>Dipodomyinae</taxon>
        <taxon>Dipodomys</taxon>
    </lineage>
</organism>
<dbReference type="GO" id="GO:0003837">
    <property type="term" value="F:beta-ureidopropionase activity"/>
    <property type="evidence" value="ECO:0007669"/>
    <property type="project" value="TreeGrafter"/>
</dbReference>
<dbReference type="PANTHER" id="PTHR43674">
    <property type="entry name" value="NITRILASE C965.09-RELATED"/>
    <property type="match status" value="1"/>
</dbReference>
<dbReference type="GO" id="GO:0033396">
    <property type="term" value="P:beta-alanine biosynthetic process via 3-ureidopropionate"/>
    <property type="evidence" value="ECO:0007669"/>
    <property type="project" value="TreeGrafter"/>
</dbReference>
<dbReference type="InterPro" id="IPR003010">
    <property type="entry name" value="C-N_Hydrolase"/>
</dbReference>
<dbReference type="OrthoDB" id="412018at2759"/>
<evidence type="ECO:0000256" key="1">
    <source>
        <dbReference type="ARBA" id="ARBA00022801"/>
    </source>
</evidence>
<evidence type="ECO:0000313" key="4">
    <source>
        <dbReference type="RefSeq" id="XP_012869972.1"/>
    </source>
</evidence>
<keyword evidence="3" id="KW-1185">Reference proteome</keyword>
<accession>A0A1S3F2I2</accession>
<dbReference type="GeneID" id="105984348"/>
<dbReference type="InterPro" id="IPR036526">
    <property type="entry name" value="C-N_Hydrolase_sf"/>
</dbReference>
<dbReference type="Proteomes" id="UP000081671">
    <property type="component" value="Unplaced"/>
</dbReference>
<reference evidence="4" key="1">
    <citation type="submission" date="2025-08" db="UniProtKB">
        <authorList>
            <consortium name="RefSeq"/>
        </authorList>
    </citation>
    <scope>IDENTIFICATION</scope>
    <source>
        <tissue evidence="4">Kidney</tissue>
    </source>
</reference>
<dbReference type="KEGG" id="dord:105984348"/>
<dbReference type="RefSeq" id="XP_012869972.1">
    <property type="nucleotide sequence ID" value="XM_013014518.1"/>
</dbReference>
<evidence type="ECO:0000313" key="3">
    <source>
        <dbReference type="Proteomes" id="UP000081671"/>
    </source>
</evidence>
<feature type="domain" description="CN hydrolase" evidence="2">
    <location>
        <begin position="1"/>
        <end position="253"/>
    </location>
</feature>
<protein>
    <submittedName>
        <fullName evidence="4">Beta-ureidopropionase</fullName>
    </submittedName>
</protein>
<dbReference type="PROSITE" id="PS50263">
    <property type="entry name" value="CN_HYDROLASE"/>
    <property type="match status" value="1"/>
</dbReference>
<sequence>MAGSEWQSLEQCLEAHVPSADLREVKRILYGKETRSLPSTDELRPLWRLLQCAESTSFVSKKHGLAKKNEMVVVSPILERDRGGVLWNTAVVISNSGAILGKTRKNHIPRVGDFNESTYYMEGNLGHPVFQTQYGRIAVNICYGRHHPLNWLMYSINGAEIIFNPSATIGELSESLWPIEARNAAIANHCFTCAINRVGEEHFPNEFTSGDGKKAHHDFGYFYGSSYVAAPDGSRTPGLSRNQDGLLVAELNLNLCQQMNDMWNFKMTGRYEMYARELAEAVKPNYHPTIMMESLTSASAYQHGEEQESLSLVDSYHST</sequence>
<dbReference type="Pfam" id="PF00795">
    <property type="entry name" value="CN_hydrolase"/>
    <property type="match status" value="1"/>
</dbReference>
<gene>
    <name evidence="4" type="primary">Upb1</name>
</gene>
<dbReference type="InParanoid" id="A0A1S3F2I2"/>
<dbReference type="SUPFAM" id="SSF56317">
    <property type="entry name" value="Carbon-nitrogen hydrolase"/>
    <property type="match status" value="1"/>
</dbReference>
<proteinExistence type="predicted"/>
<dbReference type="AlphaFoldDB" id="A0A1S3F2I2"/>